<dbReference type="AlphaFoldDB" id="A0A2S2KRE9"/>
<keyword evidence="1" id="KW-0472">Membrane</keyword>
<protein>
    <submittedName>
        <fullName evidence="2">Uncharacterized protein</fullName>
    </submittedName>
</protein>
<name>A0A2S2KRE9_9ARCH</name>
<feature type="transmembrane region" description="Helical" evidence="1">
    <location>
        <begin position="37"/>
        <end position="57"/>
    </location>
</feature>
<keyword evidence="3" id="KW-1185">Reference proteome</keyword>
<feature type="transmembrane region" description="Helical" evidence="1">
    <location>
        <begin position="176"/>
        <end position="195"/>
    </location>
</feature>
<dbReference type="Proteomes" id="UP000245829">
    <property type="component" value="Unassembled WGS sequence"/>
</dbReference>
<gene>
    <name evidence="2" type="ORF">NZNM25_10140</name>
</gene>
<dbReference type="OrthoDB" id="381816at2157"/>
<feature type="transmembrane region" description="Helical" evidence="1">
    <location>
        <begin position="64"/>
        <end position="81"/>
    </location>
</feature>
<evidence type="ECO:0000256" key="1">
    <source>
        <dbReference type="SAM" id="Phobius"/>
    </source>
</evidence>
<dbReference type="GeneID" id="76208653"/>
<reference evidence="2 3" key="1">
    <citation type="submission" date="2018-05" db="EMBL/GenBank/DDBJ databases">
        <title>genome sequencing of Nitrosopumilus sp. NM25.</title>
        <authorList>
            <person name="Mori K."/>
            <person name="Nakagawa T."/>
        </authorList>
    </citation>
    <scope>NUCLEOTIDE SEQUENCE [LARGE SCALE GENOMIC DNA]</scope>
    <source>
        <strain evidence="2 3">NM25</strain>
    </source>
</reference>
<organism evidence="2 3">
    <name type="scientific">Nitrosopumilus zosterae</name>
    <dbReference type="NCBI Taxonomy" id="718286"/>
    <lineage>
        <taxon>Archaea</taxon>
        <taxon>Nitrososphaerota</taxon>
        <taxon>Nitrososphaeria</taxon>
        <taxon>Nitrosopumilales</taxon>
        <taxon>Nitrosopumilaceae</taxon>
        <taxon>Nitrosopumilus</taxon>
    </lineage>
</organism>
<feature type="transmembrane region" description="Helical" evidence="1">
    <location>
        <begin position="87"/>
        <end position="106"/>
    </location>
</feature>
<feature type="transmembrane region" description="Helical" evidence="1">
    <location>
        <begin position="204"/>
        <end position="222"/>
    </location>
</feature>
<dbReference type="RefSeq" id="WP_109876835.1">
    <property type="nucleotide sequence ID" value="NZ_AP026695.1"/>
</dbReference>
<sequence length="246" mass="26697">MKTKLLIVIAVFLVMVPWIRGLEFGMNDQVMADGITMSSIIVMILAIVFSLVSWILFSWASKNIPLIGIPLSIITGASLLIPFGQVLGPMAGIIVGVVAGFAAFMLQKKITYPAQNTSMIIAAVTIAATYLVLTLMILAIQTPSHVWNTGDGIGAWTGTAQGMEEKGFDNIFNNHIGFSYFLALIPSLIITGLIIQDKIAKSKLLIITGSILMVSALLYVFVMSASGQCYLPLTFCTNFYESNYWL</sequence>
<proteinExistence type="predicted"/>
<evidence type="ECO:0000313" key="2">
    <source>
        <dbReference type="EMBL" id="GBH34223.1"/>
    </source>
</evidence>
<keyword evidence="1" id="KW-1133">Transmembrane helix</keyword>
<evidence type="ECO:0000313" key="3">
    <source>
        <dbReference type="Proteomes" id="UP000245829"/>
    </source>
</evidence>
<dbReference type="EMBL" id="BGKI01000004">
    <property type="protein sequence ID" value="GBH34223.1"/>
    <property type="molecule type" value="Genomic_DNA"/>
</dbReference>
<feature type="transmembrane region" description="Helical" evidence="1">
    <location>
        <begin position="118"/>
        <end position="140"/>
    </location>
</feature>
<accession>A0A2S2KRE9</accession>
<comment type="caution">
    <text evidence="2">The sequence shown here is derived from an EMBL/GenBank/DDBJ whole genome shotgun (WGS) entry which is preliminary data.</text>
</comment>
<keyword evidence="1" id="KW-0812">Transmembrane</keyword>